<dbReference type="AlphaFoldDB" id="A0AAU6PC42"/>
<comment type="catalytic activity">
    <reaction evidence="16 17">
        <text>a ubiquinone + NADH + 5 H(+)(in) = a ubiquinol + NAD(+) + 4 H(+)(out)</text>
        <dbReference type="Rhea" id="RHEA:29091"/>
        <dbReference type="Rhea" id="RHEA-COMP:9565"/>
        <dbReference type="Rhea" id="RHEA-COMP:9566"/>
        <dbReference type="ChEBI" id="CHEBI:15378"/>
        <dbReference type="ChEBI" id="CHEBI:16389"/>
        <dbReference type="ChEBI" id="CHEBI:17976"/>
        <dbReference type="ChEBI" id="CHEBI:57540"/>
        <dbReference type="ChEBI" id="CHEBI:57945"/>
        <dbReference type="EC" id="7.1.1.2"/>
    </reaction>
</comment>
<keyword evidence="10 17" id="KW-0249">Electron transport</keyword>
<dbReference type="PANTHER" id="PTHR43507:SF20">
    <property type="entry name" value="NADH-UBIQUINONE OXIDOREDUCTASE CHAIN 4"/>
    <property type="match status" value="1"/>
</dbReference>
<feature type="transmembrane region" description="Helical" evidence="17">
    <location>
        <begin position="126"/>
        <end position="148"/>
    </location>
</feature>
<evidence type="ECO:0000256" key="11">
    <source>
        <dbReference type="ARBA" id="ARBA00022989"/>
    </source>
</evidence>
<dbReference type="InterPro" id="IPR001750">
    <property type="entry name" value="ND/Mrp_TM"/>
</dbReference>
<comment type="similarity">
    <text evidence="3 17">Belongs to the complex I subunit 4 family.</text>
</comment>
<keyword evidence="15 17" id="KW-0472">Membrane</keyword>
<proteinExistence type="inferred from homology"/>
<reference evidence="19" key="2">
    <citation type="submission" date="2024-06" db="EMBL/GenBank/DDBJ databases">
        <title>Expending Complete Mitogenomes of Ledrinae and Compositional heterogeneity effect on the phylogenetic inferences of paraphyletic family: Cicadellidae (Hemiptera: Cicadomorpha).</title>
        <authorList>
            <person name="Huang W."/>
            <person name="Yu T."/>
            <person name="Zhang Y."/>
        </authorList>
    </citation>
    <scope>NUCLEOTIDE SEQUENCE</scope>
</reference>
<dbReference type="Pfam" id="PF00361">
    <property type="entry name" value="Proton_antipo_M"/>
    <property type="match status" value="1"/>
</dbReference>
<keyword evidence="13 17" id="KW-0830">Ubiquinone</keyword>
<feature type="transmembrane region" description="Helical" evidence="17">
    <location>
        <begin position="98"/>
        <end position="119"/>
    </location>
</feature>
<dbReference type="PANTHER" id="PTHR43507">
    <property type="entry name" value="NADH-UBIQUINONE OXIDOREDUCTASE CHAIN 4"/>
    <property type="match status" value="1"/>
</dbReference>
<feature type="transmembrane region" description="Helical" evidence="17">
    <location>
        <begin position="259"/>
        <end position="278"/>
    </location>
</feature>
<evidence type="ECO:0000256" key="5">
    <source>
        <dbReference type="ARBA" id="ARBA00021006"/>
    </source>
</evidence>
<dbReference type="InterPro" id="IPR003918">
    <property type="entry name" value="NADH_UbQ_OxRdtase"/>
</dbReference>
<feature type="transmembrane region" description="Helical" evidence="17">
    <location>
        <begin position="284"/>
        <end position="304"/>
    </location>
</feature>
<dbReference type="GO" id="GO:0031966">
    <property type="term" value="C:mitochondrial membrane"/>
    <property type="evidence" value="ECO:0007669"/>
    <property type="project" value="UniProtKB-SubCell"/>
</dbReference>
<evidence type="ECO:0000259" key="18">
    <source>
        <dbReference type="Pfam" id="PF00361"/>
    </source>
</evidence>
<feature type="domain" description="NADH:quinone oxidoreductase/Mrp antiporter transmembrane" evidence="18">
    <location>
        <begin position="95"/>
        <end position="376"/>
    </location>
</feature>
<name>A0AAU6PC42_9HEMI</name>
<dbReference type="GO" id="GO:0048039">
    <property type="term" value="F:ubiquinone binding"/>
    <property type="evidence" value="ECO:0007669"/>
    <property type="project" value="TreeGrafter"/>
</dbReference>
<protein>
    <recommendedName>
        <fullName evidence="5 17">NADH-ubiquinone oxidoreductase chain 4</fullName>
        <ecNumber evidence="4 17">7.1.1.2</ecNumber>
    </recommendedName>
</protein>
<reference evidence="19" key="1">
    <citation type="submission" date="2021-06" db="EMBL/GenBank/DDBJ databases">
        <authorList>
            <consortium name="Expending Complete Mitogenomes of Ledrinae and Compositional heterogeneity effect on the phylogenetic inferences of paraphyletic family: Cicadellidae (Hemiptera: Cicadomorpha)"/>
            <person name="Huang W."/>
            <person name="Yu T."/>
            <person name="Zhang Y."/>
        </authorList>
    </citation>
    <scope>NUCLEOTIDE SEQUENCE</scope>
</reference>
<organism evidence="19">
    <name type="scientific">Ledropsis sp</name>
    <dbReference type="NCBI Taxonomy" id="3133679"/>
    <lineage>
        <taxon>Eukaryota</taxon>
        <taxon>Metazoa</taxon>
        <taxon>Ecdysozoa</taxon>
        <taxon>Arthropoda</taxon>
        <taxon>Hexapoda</taxon>
        <taxon>Insecta</taxon>
        <taxon>Pterygota</taxon>
        <taxon>Neoptera</taxon>
        <taxon>Paraneoptera</taxon>
        <taxon>Hemiptera</taxon>
        <taxon>Auchenorrhyncha</taxon>
        <taxon>Membracoidea</taxon>
        <taxon>Cicadellidae</taxon>
        <taxon>Ledrinae</taxon>
        <taxon>Ledropsis</taxon>
    </lineage>
</organism>
<evidence type="ECO:0000256" key="15">
    <source>
        <dbReference type="ARBA" id="ARBA00023136"/>
    </source>
</evidence>
<feature type="transmembrane region" description="Helical" evidence="17">
    <location>
        <begin position="75"/>
        <end position="92"/>
    </location>
</feature>
<geneLocation type="mitochondrion" evidence="19"/>
<comment type="function">
    <text evidence="1">Core subunit of the mitochondrial membrane respiratory chain NADH dehydrogenase (Complex I) that is believed to belong to the minimal assembly required for catalysis. Complex I functions in the transfer of electrons from NADH to the respiratory chain. The immediate electron acceptor for the enzyme is believed to be ubiquinone.</text>
</comment>
<keyword evidence="8 17" id="KW-0812">Transmembrane</keyword>
<keyword evidence="7 17" id="KW-0679">Respiratory chain</keyword>
<dbReference type="GO" id="GO:0008137">
    <property type="term" value="F:NADH dehydrogenase (ubiquinone) activity"/>
    <property type="evidence" value="ECO:0007669"/>
    <property type="project" value="UniProtKB-UniRule"/>
</dbReference>
<evidence type="ECO:0000256" key="14">
    <source>
        <dbReference type="ARBA" id="ARBA00023128"/>
    </source>
</evidence>
<keyword evidence="9" id="KW-1278">Translocase</keyword>
<evidence type="ECO:0000256" key="13">
    <source>
        <dbReference type="ARBA" id="ARBA00023075"/>
    </source>
</evidence>
<evidence type="ECO:0000256" key="7">
    <source>
        <dbReference type="ARBA" id="ARBA00022660"/>
    </source>
</evidence>
<keyword evidence="12 17" id="KW-0520">NAD</keyword>
<dbReference type="GO" id="GO:0042773">
    <property type="term" value="P:ATP synthesis coupled electron transport"/>
    <property type="evidence" value="ECO:0007669"/>
    <property type="project" value="InterPro"/>
</dbReference>
<evidence type="ECO:0000256" key="12">
    <source>
        <dbReference type="ARBA" id="ARBA00023027"/>
    </source>
</evidence>
<evidence type="ECO:0000313" key="19">
    <source>
        <dbReference type="EMBL" id="WXH77307.1"/>
    </source>
</evidence>
<dbReference type="GO" id="GO:0015990">
    <property type="term" value="P:electron transport coupled proton transport"/>
    <property type="evidence" value="ECO:0007669"/>
    <property type="project" value="TreeGrafter"/>
</dbReference>
<evidence type="ECO:0000256" key="2">
    <source>
        <dbReference type="ARBA" id="ARBA00004225"/>
    </source>
</evidence>
<gene>
    <name evidence="19" type="primary">ND4</name>
</gene>
<feature type="transmembrane region" description="Helical" evidence="17">
    <location>
        <begin position="367"/>
        <end position="386"/>
    </location>
</feature>
<keyword evidence="11 17" id="KW-1133">Transmembrane helix</keyword>
<evidence type="ECO:0000256" key="3">
    <source>
        <dbReference type="ARBA" id="ARBA00009025"/>
    </source>
</evidence>
<dbReference type="EMBL" id="MZ333280">
    <property type="protein sequence ID" value="WXH77307.1"/>
    <property type="molecule type" value="Genomic_DNA"/>
</dbReference>
<comment type="function">
    <text evidence="17">Core subunit of the mitochondrial membrane respiratory chain NADH dehydrogenase (Complex I) which catalyzes electron transfer from NADH through the respiratory chain, using ubiquinone as an electron acceptor. Essential for the catalytic activity and assembly of complex I.</text>
</comment>
<evidence type="ECO:0000256" key="9">
    <source>
        <dbReference type="ARBA" id="ARBA00022967"/>
    </source>
</evidence>
<evidence type="ECO:0000256" key="10">
    <source>
        <dbReference type="ARBA" id="ARBA00022982"/>
    </source>
</evidence>
<dbReference type="GO" id="GO:0003954">
    <property type="term" value="F:NADH dehydrogenase activity"/>
    <property type="evidence" value="ECO:0007669"/>
    <property type="project" value="TreeGrafter"/>
</dbReference>
<accession>A0AAU6PC42</accession>
<feature type="transmembrane region" description="Helical" evidence="17">
    <location>
        <begin position="233"/>
        <end position="252"/>
    </location>
</feature>
<keyword evidence="14 17" id="KW-0496">Mitochondrion</keyword>
<feature type="transmembrane region" description="Helical" evidence="17">
    <location>
        <begin position="168"/>
        <end position="190"/>
    </location>
</feature>
<evidence type="ECO:0000256" key="17">
    <source>
        <dbReference type="RuleBase" id="RU003297"/>
    </source>
</evidence>
<evidence type="ECO:0000256" key="16">
    <source>
        <dbReference type="ARBA" id="ARBA00049551"/>
    </source>
</evidence>
<dbReference type="PRINTS" id="PR01437">
    <property type="entry name" value="NUOXDRDTASE4"/>
</dbReference>
<comment type="subcellular location">
    <subcellularLocation>
        <location evidence="2 17">Mitochondrion membrane</location>
        <topology evidence="2 17">Multi-pass membrane protein</topology>
    </subcellularLocation>
</comment>
<evidence type="ECO:0000256" key="8">
    <source>
        <dbReference type="ARBA" id="ARBA00022692"/>
    </source>
</evidence>
<sequence length="427" mass="49489">MMKMIMFMMILPILNKKLIMFSLTILTLKVLTMNTNKFMSMISISLSMDNWAQILILLTIIITSMMTMTMKNQKILISINIFMLIILTMMFMSLKMMWFYMMFELSLVPMTIMIMGWGYQPERMMAGLYLLFYTMTASLPLIISIIFMYKQMNNDLFSMKFSQKPSSILNMSTMMAFLVKLPMFMLHFWLPKAHVQAPIFGSMILAGILLKIGGFGIIRFSSTMENSFMLMSTLWYSISIVGATSISLICMIQGDIKSMIAYSSISHMSMCLMSLLSMNKTGMLGGMTMMIGHGLCSSGMFFLSNMNYERTMSRSMYINKGMMNFMPTNTMMWFIMSCLNMGCPPSINFISEISIMMTMLKYWEKSYMFILFTSLIVSYYSFYMFSYTNHGQFSSNFSFSSTNIKEFNILIYHIYPMITMSFITEVF</sequence>
<feature type="transmembrane region" description="Helical" evidence="17">
    <location>
        <begin position="51"/>
        <end position="68"/>
    </location>
</feature>
<evidence type="ECO:0000256" key="1">
    <source>
        <dbReference type="ARBA" id="ARBA00003257"/>
    </source>
</evidence>
<evidence type="ECO:0000256" key="6">
    <source>
        <dbReference type="ARBA" id="ARBA00022448"/>
    </source>
</evidence>
<dbReference type="EC" id="7.1.1.2" evidence="4 17"/>
<keyword evidence="6 17" id="KW-0813">Transport</keyword>
<feature type="transmembrane region" description="Helical" evidence="17">
    <location>
        <begin position="407"/>
        <end position="424"/>
    </location>
</feature>
<feature type="transmembrane region" description="Helical" evidence="17">
    <location>
        <begin position="325"/>
        <end position="347"/>
    </location>
</feature>
<feature type="transmembrane region" description="Helical" evidence="17">
    <location>
        <begin position="197"/>
        <end position="221"/>
    </location>
</feature>
<evidence type="ECO:0000256" key="4">
    <source>
        <dbReference type="ARBA" id="ARBA00012944"/>
    </source>
</evidence>